<name>A0A382J3Q2_9ZZZZ</name>
<reference evidence="1" key="1">
    <citation type="submission" date="2018-05" db="EMBL/GenBank/DDBJ databases">
        <authorList>
            <person name="Lanie J.A."/>
            <person name="Ng W.-L."/>
            <person name="Kazmierczak K.M."/>
            <person name="Andrzejewski T.M."/>
            <person name="Davidsen T.M."/>
            <person name="Wayne K.J."/>
            <person name="Tettelin H."/>
            <person name="Glass J.I."/>
            <person name="Rusch D."/>
            <person name="Podicherti R."/>
            <person name="Tsui H.-C.T."/>
            <person name="Winkler M.E."/>
        </authorList>
    </citation>
    <scope>NUCLEOTIDE SEQUENCE</scope>
</reference>
<evidence type="ECO:0000313" key="1">
    <source>
        <dbReference type="EMBL" id="SVC05451.1"/>
    </source>
</evidence>
<proteinExistence type="predicted"/>
<gene>
    <name evidence="1" type="ORF">METZ01_LOCUS258305</name>
</gene>
<protein>
    <submittedName>
        <fullName evidence="1">Uncharacterized protein</fullName>
    </submittedName>
</protein>
<accession>A0A382J3Q2</accession>
<sequence>MVDIQIVFDAGSSRDGDALGIAMLTNSLLADGANGDDAD</sequence>
<organism evidence="1">
    <name type="scientific">marine metagenome</name>
    <dbReference type="NCBI Taxonomy" id="408172"/>
    <lineage>
        <taxon>unclassified sequences</taxon>
        <taxon>metagenomes</taxon>
        <taxon>ecological metagenomes</taxon>
    </lineage>
</organism>
<feature type="non-terminal residue" evidence="1">
    <location>
        <position position="39"/>
    </location>
</feature>
<dbReference type="AlphaFoldDB" id="A0A382J3Q2"/>
<dbReference type="EMBL" id="UINC01070929">
    <property type="protein sequence ID" value="SVC05451.1"/>
    <property type="molecule type" value="Genomic_DNA"/>
</dbReference>